<protein>
    <recommendedName>
        <fullName evidence="3">DNA-binding beta-propeller fold protein YncE</fullName>
    </recommendedName>
</protein>
<gene>
    <name evidence="1" type="ORF">SAMN04490355_100479</name>
</gene>
<dbReference type="EMBL" id="FOTS01000004">
    <property type="protein sequence ID" value="SFL43027.1"/>
    <property type="molecule type" value="Genomic_DNA"/>
</dbReference>
<evidence type="ECO:0000313" key="2">
    <source>
        <dbReference type="Proteomes" id="UP000199520"/>
    </source>
</evidence>
<dbReference type="SUPFAM" id="SSF50969">
    <property type="entry name" value="YVTN repeat-like/Quinoprotein amine dehydrogenase"/>
    <property type="match status" value="1"/>
</dbReference>
<sequence length="339" mass="36609">MEIQPYQLVVIDDTTHALLLVDGQQGEIIAEMPYPPDYTPTELLLSSDQSKVYMPVVKANGKGALFVGNLEQRSVYRLPIELPPPTQFTLAPKGNCAYIADPNGGLYSLTIPSMSLTAWGNPAEAACVGLAADHDAIYSVWEHDNQGTLAVFSTAGQLLQEYSLPGIPTNVILHGDEHILVPFTSTTFTLEGIMIFTIIKATETTPASMTSQSCLYPKNKTSCPAYPSHIAACPNEQTAYVVNEESASITVIDLTTASISRLIELNRSISCLHIIPASQLAIATSHIFADLSMIDLANGRLLSVTDTKRELLGYIALVPIHPPDVDTTTTIQLINKDLA</sequence>
<reference evidence="2" key="1">
    <citation type="submission" date="2016-10" db="EMBL/GenBank/DDBJ databases">
        <authorList>
            <person name="Varghese N."/>
            <person name="Submissions S."/>
        </authorList>
    </citation>
    <scope>NUCLEOTIDE SEQUENCE [LARGE SCALE GENOMIC DNA]</scope>
    <source>
        <strain evidence="2">DSM 13327</strain>
    </source>
</reference>
<name>A0A1I4HMU2_9FIRM</name>
<dbReference type="Gene3D" id="2.130.10.10">
    <property type="entry name" value="YVTN repeat-like/Quinoprotein amine dehydrogenase"/>
    <property type="match status" value="2"/>
</dbReference>
<proteinExistence type="predicted"/>
<dbReference type="Proteomes" id="UP000199520">
    <property type="component" value="Unassembled WGS sequence"/>
</dbReference>
<dbReference type="InterPro" id="IPR011044">
    <property type="entry name" value="Quino_amine_DH_bsu"/>
</dbReference>
<dbReference type="AlphaFoldDB" id="A0A1I4HMU2"/>
<dbReference type="InterPro" id="IPR015943">
    <property type="entry name" value="WD40/YVTN_repeat-like_dom_sf"/>
</dbReference>
<dbReference type="OrthoDB" id="1633742at2"/>
<keyword evidence="2" id="KW-1185">Reference proteome</keyword>
<organism evidence="1 2">
    <name type="scientific">Pelosinus propionicus DSM 13327</name>
    <dbReference type="NCBI Taxonomy" id="1123291"/>
    <lineage>
        <taxon>Bacteria</taxon>
        <taxon>Bacillati</taxon>
        <taxon>Bacillota</taxon>
        <taxon>Negativicutes</taxon>
        <taxon>Selenomonadales</taxon>
        <taxon>Sporomusaceae</taxon>
        <taxon>Pelosinus</taxon>
    </lineage>
</organism>
<accession>A0A1I4HMU2</accession>
<dbReference type="STRING" id="1123291.SAMN04490355_100479"/>
<dbReference type="RefSeq" id="WP_090932841.1">
    <property type="nucleotide sequence ID" value="NZ_FOTS01000004.1"/>
</dbReference>
<evidence type="ECO:0000313" key="1">
    <source>
        <dbReference type="EMBL" id="SFL43027.1"/>
    </source>
</evidence>
<evidence type="ECO:0008006" key="3">
    <source>
        <dbReference type="Google" id="ProtNLM"/>
    </source>
</evidence>